<gene>
    <name evidence="3" type="ORF">R2601_22102</name>
</gene>
<comment type="caution">
    <text evidence="3">The sequence shown here is derived from an EMBL/GenBank/DDBJ whole genome shotgun (WGS) entry which is preliminary data.</text>
</comment>
<dbReference type="OrthoDB" id="273564at2"/>
<feature type="compositionally biased region" description="Acidic residues" evidence="1">
    <location>
        <begin position="264"/>
        <end position="274"/>
    </location>
</feature>
<evidence type="ECO:0000259" key="2">
    <source>
        <dbReference type="PROSITE" id="PS50006"/>
    </source>
</evidence>
<accession>Q0FN10</accession>
<dbReference type="RefSeq" id="WP_007799496.1">
    <property type="nucleotide sequence ID" value="NZ_DS022276.1"/>
</dbReference>
<dbReference type="AlphaFoldDB" id="Q0FN10"/>
<feature type="compositionally biased region" description="Pro residues" evidence="1">
    <location>
        <begin position="322"/>
        <end position="347"/>
    </location>
</feature>
<evidence type="ECO:0000313" key="3">
    <source>
        <dbReference type="EMBL" id="EAU45632.1"/>
    </source>
</evidence>
<dbReference type="eggNOG" id="COG3456">
    <property type="taxonomic scope" value="Bacteria"/>
</dbReference>
<dbReference type="CDD" id="cd00060">
    <property type="entry name" value="FHA"/>
    <property type="match status" value="1"/>
</dbReference>
<feature type="compositionally biased region" description="Basic and acidic residues" evidence="1">
    <location>
        <begin position="179"/>
        <end position="213"/>
    </location>
</feature>
<feature type="compositionally biased region" description="Basic and acidic residues" evidence="1">
    <location>
        <begin position="149"/>
        <end position="169"/>
    </location>
</feature>
<dbReference type="SUPFAM" id="SSF49879">
    <property type="entry name" value="SMAD/FHA domain"/>
    <property type="match status" value="1"/>
</dbReference>
<dbReference type="PROSITE" id="PS50006">
    <property type="entry name" value="FHA_DOMAIN"/>
    <property type="match status" value="1"/>
</dbReference>
<dbReference type="HOGENOM" id="CLU_023667_2_1_5"/>
<dbReference type="Gene3D" id="2.60.200.20">
    <property type="match status" value="1"/>
</dbReference>
<dbReference type="InterPro" id="IPR017735">
    <property type="entry name" value="T6SS_FHA"/>
</dbReference>
<dbReference type="Pfam" id="PF20232">
    <property type="entry name" value="T6SS_FHA_C"/>
    <property type="match status" value="1"/>
</dbReference>
<proteinExistence type="predicted"/>
<dbReference type="Pfam" id="PF00498">
    <property type="entry name" value="FHA"/>
    <property type="match status" value="1"/>
</dbReference>
<keyword evidence="4" id="KW-1185">Reference proteome</keyword>
<feature type="compositionally biased region" description="Basic and acidic residues" evidence="1">
    <location>
        <begin position="232"/>
        <end position="248"/>
    </location>
</feature>
<sequence>MSLRLVIEAAPRPQAVTEMVFEGGRLSIGRSDDADWQLDDPEMFVSRRHCVLSDEDGRVMVTDASSGGLFIDNAANPVGAGNAVPLEPGMRLRLGDFTLRVESASAAPAEPGGGTVTPARVQSGGFDFGPPEEVAPPPERPASLPDPFGLRRDGGEALSWEKEEPKPPRPLDQADPFELDLRGSARSAPRGEDAPSGVARRDDATPRQRERPGRGYFFDEDATALRGSEPVGEPKPEPEQAPPRRSDLFADLSAGLAPPVAEVEAPEEPDEDETPILSADFSFGPPPKPEPEPGQETAPEPERGPEPPVAAVAQPVRGAPEPQAPPPEASGPSVPPQQPAAGDPPPASGQGDRLEALFRGMGLDPEGRETWSDEEIERIGASMRAMVEGVMLLLRTRAKERQKVRVAQTIIASQDVNPLKFLATSEEALEALIRPRGRGYLAPEPALAEAFRDLTDHQVRTWSALQTALRRMVDKFDPAEISREMEDVGRLESLIAGGRSAKLWQLYEERYREIARSAEEQFLGEVGADFREAYENQRRD</sequence>
<dbReference type="Proteomes" id="UP000006230">
    <property type="component" value="Unassembled WGS sequence"/>
</dbReference>
<dbReference type="SMART" id="SM00240">
    <property type="entry name" value="FHA"/>
    <property type="match status" value="1"/>
</dbReference>
<evidence type="ECO:0000256" key="1">
    <source>
        <dbReference type="SAM" id="MobiDB-lite"/>
    </source>
</evidence>
<dbReference type="EMBL" id="AATQ01000024">
    <property type="protein sequence ID" value="EAU45632.1"/>
    <property type="molecule type" value="Genomic_DNA"/>
</dbReference>
<dbReference type="InterPro" id="IPR000253">
    <property type="entry name" value="FHA_dom"/>
</dbReference>
<name>Q0FN10_SALBH</name>
<organism evidence="3 4">
    <name type="scientific">Salipiger bermudensis (strain DSM 26914 / JCM 13377 / KCTC 12554 / HTCC2601)</name>
    <name type="common">Pelagibaca bermudensis</name>
    <dbReference type="NCBI Taxonomy" id="314265"/>
    <lineage>
        <taxon>Bacteria</taxon>
        <taxon>Pseudomonadati</taxon>
        <taxon>Pseudomonadota</taxon>
        <taxon>Alphaproteobacteria</taxon>
        <taxon>Rhodobacterales</taxon>
        <taxon>Roseobacteraceae</taxon>
        <taxon>Salipiger</taxon>
    </lineage>
</organism>
<dbReference type="InterPro" id="IPR008984">
    <property type="entry name" value="SMAD_FHA_dom_sf"/>
</dbReference>
<protein>
    <recommendedName>
        <fullName evidence="2">FHA domain-containing protein</fullName>
    </recommendedName>
</protein>
<feature type="domain" description="FHA" evidence="2">
    <location>
        <begin position="26"/>
        <end position="76"/>
    </location>
</feature>
<dbReference type="NCBIfam" id="TIGR03354">
    <property type="entry name" value="VI_FHA"/>
    <property type="match status" value="1"/>
</dbReference>
<reference evidence="3 4" key="1">
    <citation type="journal article" date="2010" name="J. Bacteriol.">
        <title>Genome sequences of Pelagibaca bermudensis HTCC2601T and Maritimibacter alkaliphilus HTCC2654T, the type strains of two marine Roseobacter genera.</title>
        <authorList>
            <person name="Thrash J.C."/>
            <person name="Cho J.C."/>
            <person name="Ferriera S."/>
            <person name="Johnson J."/>
            <person name="Vergin K.L."/>
            <person name="Giovannoni S.J."/>
        </authorList>
    </citation>
    <scope>NUCLEOTIDE SEQUENCE [LARGE SCALE GENOMIC DNA]</scope>
    <source>
        <strain evidence="4">DSM 26914 / JCM 13377 / KCTC 12554 / HTCC2601</strain>
    </source>
</reference>
<dbReference type="STRING" id="314265.R2601_22102"/>
<feature type="compositionally biased region" description="Low complexity" evidence="1">
    <location>
        <begin position="309"/>
        <end position="321"/>
    </location>
</feature>
<evidence type="ECO:0000313" key="4">
    <source>
        <dbReference type="Proteomes" id="UP000006230"/>
    </source>
</evidence>
<dbReference type="InterPro" id="IPR046883">
    <property type="entry name" value="T6SS_FHA_C"/>
</dbReference>
<dbReference type="eggNOG" id="COG1716">
    <property type="taxonomic scope" value="Bacteria"/>
</dbReference>
<feature type="region of interest" description="Disordered" evidence="1">
    <location>
        <begin position="105"/>
        <end position="352"/>
    </location>
</feature>